<dbReference type="CDD" id="cd15482">
    <property type="entry name" value="Sialidase_non-viral"/>
    <property type="match status" value="1"/>
</dbReference>
<reference evidence="2" key="1">
    <citation type="submission" date="2021-03" db="EMBL/GenBank/DDBJ databases">
        <title>Acanthopleuribacteraceae sp. M133.</title>
        <authorList>
            <person name="Wang G."/>
        </authorList>
    </citation>
    <scope>NUCLEOTIDE SEQUENCE</scope>
    <source>
        <strain evidence="2">M133</strain>
    </source>
</reference>
<gene>
    <name evidence="2" type="ORF">J3U87_02660</name>
</gene>
<evidence type="ECO:0000256" key="1">
    <source>
        <dbReference type="SAM" id="SignalP"/>
    </source>
</evidence>
<dbReference type="GO" id="GO:0010411">
    <property type="term" value="P:xyloglucan metabolic process"/>
    <property type="evidence" value="ECO:0007669"/>
    <property type="project" value="TreeGrafter"/>
</dbReference>
<dbReference type="Proteomes" id="UP000663929">
    <property type="component" value="Chromosome"/>
</dbReference>
<sequence length="1598" mass="169530">MKLNIWFASFFVSAAFLAVVMTETAPKPTTAAPTHVSGVFDPLEIIRYLEDQRAQPGIDDFRRTELQRTIEKVRHKAGLIDATKRRQPGQENPGLLIEAFAQIKTGADGRTYGPNYRVREYRKAEAAKRKKREPLPWVERGPGNVSGRARAIVVDAADASGNTWFIATIGGGIWKTSDAGQSWESKTPNFTSLATSCLVQSSSNPDVFYAGTGMGYGRVVELIGAGIWKSTDHGETWFQLESTANGELLQAINRIVVDPNDENLVLACSNDSFSHLGPKGGERKSGIFRSTDGGQTWTQVYDADAALGTATDNRVQQIIADPSNFNNLYASVNEVGVIKSVDGGLTWTVSADNFALPSDVGNPTNAGTGLAGISVRTELAISPTDPNRLYAAVERPRGIADLYMTTDAGATWVVLVDTGNDPNWFNNLGQSGANGAYTAGWFDNTIVVDPFDPNVVFLGGVNIYRANVDPTTNQRVTFPITFWIPNQFGLPVVHADQHWLTTIPNPADGTYRILNANDGGVAHSPDGGASWQQITGQTSTQFYGVDKAPGMNAYIGGMQDNGTFFSGADPNAQSPWFPAIGGDGFEAVWHGENPSLLLGGSQFNGLARSTDGGLTWSPLAGGAITGFPPFITKLASSKQDPDLVFIIGTAGIGRSDDFGSTWTLTPMSGNWLGYRPFANVEVANASPHVVWATSRISLDPPTGGRGGVHVSTDSGLSYQEVTANLPAENLTESSGLATHPADPNTAYLLFSAPGAAKILRTTNLGQTWTDLSGFANGDGTSSNGFPDVAVFTLLVMPHDDQILWAGTEIGLFVSEDGGASWELSDSGMPQVAIFELSLVEGQILAATQGRGIWTLDLPELAGYRPPEAVLTPRLTAVAQNPNGTVTVKFDLRSTYDQTQIIRDGTVISTLTSNDPGIGKTLSFPIEAGGNLSFRIVATKDGQTFSSPTKQLSVTVADTRGNYATDFEDPASAADFIGTAFSVTTATGFTGSALHSPHPYPVGVDVIHQLAFPLVVPAEDATLTYDDIAVLEPGAGNGVFGNPLFFDFAVVEATRDGINWKPLSAGYDARFNSAWLNAFNTGTPPDSSMFVSHEIDVHDTFLPGEVIHVRFRLHSDPGLVGWGWVVDNVRIFGENVEPVQLTRRLLYPWISNSDDFESILIANNHGDTPAEVSFLAQREGGDQLTAGPFTIEPRGFLRRGAGELFTDFQGPPGYSVTLSTTATQVRGRWVTNNKLSATGKSPSQGVAVDITAGTDHERKGRQVVFGYLPRTPGTTAAPVIVNTGDAATDVTLRWFDREGRPLQALVSTIAGLAPGMPYARAVNELVSEGTDEVYLIAETADQPLTGTVFVFNDQRETAMGNVTALTANDGSASDLLLPWVSSATDFDSIVIVNNPGDASANLTLSAVNRAGDTASATATVAANGFFGAVAGDLFPELHDRGGFSVRIQSQSSGLQARWVTNNLEAASGRSPSQGVAANLATIGSSANKRAGQALLLGFLPTSEGLTSAPVVVNVSSQPTNVTLYFYSQDGGLVKTDTATLRNLAPMQPFAAVVNDLIGSDEDLYVVAVSDSGPIAGVAFIFNDGNEPAIGNATVIDFAP</sequence>
<keyword evidence="3" id="KW-1185">Reference proteome</keyword>
<dbReference type="Gene3D" id="2.130.10.10">
    <property type="entry name" value="YVTN repeat-like/Quinoprotein amine dehydrogenase"/>
    <property type="match status" value="5"/>
</dbReference>
<dbReference type="InterPro" id="IPR015943">
    <property type="entry name" value="WD40/YVTN_repeat-like_dom_sf"/>
</dbReference>
<dbReference type="SUPFAM" id="SSF50939">
    <property type="entry name" value="Sialidases"/>
    <property type="match status" value="1"/>
</dbReference>
<feature type="chain" id="PRO_5035271893" evidence="1">
    <location>
        <begin position="19"/>
        <end position="1598"/>
    </location>
</feature>
<accession>A0A8A4TN01</accession>
<dbReference type="InterPro" id="IPR052025">
    <property type="entry name" value="Xyloglucanase_GH74"/>
</dbReference>
<dbReference type="KEGG" id="scor:J3U87_02660"/>
<name>A0A8A4TN01_SULCO</name>
<organism evidence="2 3">
    <name type="scientific">Sulfidibacter corallicola</name>
    <dbReference type="NCBI Taxonomy" id="2818388"/>
    <lineage>
        <taxon>Bacteria</taxon>
        <taxon>Pseudomonadati</taxon>
        <taxon>Acidobacteriota</taxon>
        <taxon>Holophagae</taxon>
        <taxon>Acanthopleuribacterales</taxon>
        <taxon>Acanthopleuribacteraceae</taxon>
        <taxon>Sulfidibacter</taxon>
    </lineage>
</organism>
<keyword evidence="1" id="KW-0732">Signal</keyword>
<evidence type="ECO:0000313" key="3">
    <source>
        <dbReference type="Proteomes" id="UP000663929"/>
    </source>
</evidence>
<dbReference type="PANTHER" id="PTHR43739">
    <property type="entry name" value="XYLOGLUCANASE (EUROFUNG)"/>
    <property type="match status" value="1"/>
</dbReference>
<protein>
    <submittedName>
        <fullName evidence="2">Uncharacterized protein</fullName>
    </submittedName>
</protein>
<dbReference type="SUPFAM" id="SSF110296">
    <property type="entry name" value="Oligoxyloglucan reducing end-specific cellobiohydrolase"/>
    <property type="match status" value="2"/>
</dbReference>
<dbReference type="RefSeq" id="WP_237381477.1">
    <property type="nucleotide sequence ID" value="NZ_CP071793.1"/>
</dbReference>
<proteinExistence type="predicted"/>
<dbReference type="InterPro" id="IPR036278">
    <property type="entry name" value="Sialidase_sf"/>
</dbReference>
<dbReference type="PANTHER" id="PTHR43739:SF5">
    <property type="entry name" value="EXO-ALPHA-SIALIDASE"/>
    <property type="match status" value="1"/>
</dbReference>
<dbReference type="EMBL" id="CP071793">
    <property type="protein sequence ID" value="QTD51346.1"/>
    <property type="molecule type" value="Genomic_DNA"/>
</dbReference>
<evidence type="ECO:0000313" key="2">
    <source>
        <dbReference type="EMBL" id="QTD51346.1"/>
    </source>
</evidence>
<feature type="signal peptide" evidence="1">
    <location>
        <begin position="1"/>
        <end position="18"/>
    </location>
</feature>